<accession>A0A1F5Y179</accession>
<evidence type="ECO:0008006" key="3">
    <source>
        <dbReference type="Google" id="ProtNLM"/>
    </source>
</evidence>
<dbReference type="EMBL" id="MFIQ01000002">
    <property type="protein sequence ID" value="OGF93833.1"/>
    <property type="molecule type" value="Genomic_DNA"/>
</dbReference>
<reference evidence="1 2" key="1">
    <citation type="journal article" date="2016" name="Nat. Commun.">
        <title>Thousands of microbial genomes shed light on interconnected biogeochemical processes in an aquifer system.</title>
        <authorList>
            <person name="Anantharaman K."/>
            <person name="Brown C.T."/>
            <person name="Hug L.A."/>
            <person name="Sharon I."/>
            <person name="Castelle C.J."/>
            <person name="Probst A.J."/>
            <person name="Thomas B.C."/>
            <person name="Singh A."/>
            <person name="Wilkins M.J."/>
            <person name="Karaoz U."/>
            <person name="Brodie E.L."/>
            <person name="Williams K.H."/>
            <person name="Hubbard S.S."/>
            <person name="Banfield J.F."/>
        </authorList>
    </citation>
    <scope>NUCLEOTIDE SEQUENCE [LARGE SCALE GENOMIC DNA]</scope>
</reference>
<dbReference type="AlphaFoldDB" id="A0A1F5Y179"/>
<proteinExistence type="predicted"/>
<evidence type="ECO:0000313" key="1">
    <source>
        <dbReference type="EMBL" id="OGF93833.1"/>
    </source>
</evidence>
<dbReference type="Proteomes" id="UP000178894">
    <property type="component" value="Unassembled WGS sequence"/>
</dbReference>
<comment type="caution">
    <text evidence="1">The sequence shown here is derived from an EMBL/GenBank/DDBJ whole genome shotgun (WGS) entry which is preliminary data.</text>
</comment>
<name>A0A1F5Y179_9BACT</name>
<evidence type="ECO:0000313" key="2">
    <source>
        <dbReference type="Proteomes" id="UP000178894"/>
    </source>
</evidence>
<protein>
    <recommendedName>
        <fullName evidence="3">Phospholipase C</fullName>
    </recommendedName>
</protein>
<gene>
    <name evidence="1" type="ORF">A3G54_03675</name>
</gene>
<dbReference type="InterPro" id="IPR008947">
    <property type="entry name" value="PLipase_C/P1_nuclease_dom_sf"/>
</dbReference>
<dbReference type="GO" id="GO:0016788">
    <property type="term" value="F:hydrolase activity, acting on ester bonds"/>
    <property type="evidence" value="ECO:0007669"/>
    <property type="project" value="InterPro"/>
</dbReference>
<dbReference type="STRING" id="1798364.A3G54_03675"/>
<sequence>MFGFGLSVLILILSYSTAYGHEIVTHQHIAREAIDVWEDVPQELKDYASKENIGRYENVSAKCIFKNSCADYDEGDDIIVGSAEEDATKITDRKNNIETLSVSEHFWNPDLFDEHFELDVGATFRSSLVSFGSCLSYGGAFERAKELYDTAKFLYALTDFEQSYYVLGKVAHLLTDLAVPAHVHNDIHTGLLRSFIIKHCSGKGPSAEDDAFEQFMGKRKNISKYILGKGKELGSKEYNPDFLPNIPPDFDWSVVLKEVTPIGKLFYYVAQKTQYFASDGDIFDPEMGSGDNGLYARKDGTQSIFVPNLWEGEVAAENIVSQPRQIESLNGKDNKIGLNKAAEALVPHAIKAVAGLYRLFWMEVNASDCEIPQVGALIYLCFIQGDPKNPGDNIIISTPPEEFGDFYFAKPISLAGVKNGLALNVYPRTDSTLVDGWNITTGWGIRGRPECGVGTQQDAILTAPVNGIHGYSIIESQRSVEMRLDSIKDFVPSCSDITIEELELIFVSLFNVIPSPILFVLELDAVSMEIFPKEVPE</sequence>
<dbReference type="Gene3D" id="1.10.575.10">
    <property type="entry name" value="P1 Nuclease"/>
    <property type="match status" value="1"/>
</dbReference>
<organism evidence="1 2">
    <name type="scientific">Candidatus Giovannonibacteria bacterium RIFCSPLOWO2_12_FULL_44_15</name>
    <dbReference type="NCBI Taxonomy" id="1798364"/>
    <lineage>
        <taxon>Bacteria</taxon>
        <taxon>Candidatus Giovannoniibacteriota</taxon>
    </lineage>
</organism>
<dbReference type="SUPFAM" id="SSF48537">
    <property type="entry name" value="Phospholipase C/P1 nuclease"/>
    <property type="match status" value="1"/>
</dbReference>